<keyword evidence="2 3" id="KW-0378">Hydrolase</keyword>
<organism evidence="5 6">
    <name type="scientific">Parachaetomium inaequale</name>
    <dbReference type="NCBI Taxonomy" id="2588326"/>
    <lineage>
        <taxon>Eukaryota</taxon>
        <taxon>Fungi</taxon>
        <taxon>Dikarya</taxon>
        <taxon>Ascomycota</taxon>
        <taxon>Pezizomycotina</taxon>
        <taxon>Sordariomycetes</taxon>
        <taxon>Sordariomycetidae</taxon>
        <taxon>Sordariales</taxon>
        <taxon>Chaetomiaceae</taxon>
        <taxon>Parachaetomium</taxon>
    </lineage>
</organism>
<dbReference type="EC" id="3.1.1.-" evidence="3"/>
<dbReference type="PANTHER" id="PTHR43918:SF4">
    <property type="entry name" value="CARBOXYLIC ESTER HYDROLASE"/>
    <property type="match status" value="1"/>
</dbReference>
<dbReference type="PROSITE" id="PS00122">
    <property type="entry name" value="CARBOXYLESTERASE_B_1"/>
    <property type="match status" value="1"/>
</dbReference>
<dbReference type="InterPro" id="IPR029058">
    <property type="entry name" value="AB_hydrolase_fold"/>
</dbReference>
<evidence type="ECO:0000313" key="6">
    <source>
        <dbReference type="Proteomes" id="UP001303115"/>
    </source>
</evidence>
<dbReference type="Pfam" id="PF00135">
    <property type="entry name" value="COesterase"/>
    <property type="match status" value="1"/>
</dbReference>
<dbReference type="PROSITE" id="PS00941">
    <property type="entry name" value="CARBOXYLESTERASE_B_2"/>
    <property type="match status" value="1"/>
</dbReference>
<dbReference type="Gene3D" id="3.40.50.1820">
    <property type="entry name" value="alpha/beta hydrolase"/>
    <property type="match status" value="1"/>
</dbReference>
<dbReference type="GO" id="GO:0052689">
    <property type="term" value="F:carboxylic ester hydrolase activity"/>
    <property type="evidence" value="ECO:0007669"/>
    <property type="project" value="TreeGrafter"/>
</dbReference>
<comment type="similarity">
    <text evidence="1 3">Belongs to the type-B carboxylesterase/lipase family.</text>
</comment>
<feature type="domain" description="Carboxylesterase type B" evidence="4">
    <location>
        <begin position="43"/>
        <end position="368"/>
    </location>
</feature>
<keyword evidence="5" id="KW-0808">Transferase</keyword>
<dbReference type="InterPro" id="IPR050654">
    <property type="entry name" value="AChE-related_enzymes"/>
</dbReference>
<evidence type="ECO:0000313" key="5">
    <source>
        <dbReference type="EMBL" id="KAK4034503.1"/>
    </source>
</evidence>
<comment type="caution">
    <text evidence="5">The sequence shown here is derived from an EMBL/GenBank/DDBJ whole genome shotgun (WGS) entry which is preliminary data.</text>
</comment>
<dbReference type="AlphaFoldDB" id="A0AAN6PA20"/>
<dbReference type="InterPro" id="IPR019819">
    <property type="entry name" value="Carboxylesterase_B_CS"/>
</dbReference>
<name>A0AAN6PA20_9PEZI</name>
<dbReference type="Proteomes" id="UP001303115">
    <property type="component" value="Unassembled WGS sequence"/>
</dbReference>
<keyword evidence="5" id="KW-0548">Nucleotidyltransferase</keyword>
<accession>A0AAN6PA20</accession>
<dbReference type="SUPFAM" id="SSF53474">
    <property type="entry name" value="alpha/beta-Hydrolases"/>
    <property type="match status" value="1"/>
</dbReference>
<dbReference type="InterPro" id="IPR019826">
    <property type="entry name" value="Carboxylesterase_B_AS"/>
</dbReference>
<keyword evidence="6" id="KW-1185">Reference proteome</keyword>
<dbReference type="EMBL" id="MU854477">
    <property type="protein sequence ID" value="KAK4034503.1"/>
    <property type="molecule type" value="Genomic_DNA"/>
</dbReference>
<dbReference type="PANTHER" id="PTHR43918">
    <property type="entry name" value="ACETYLCHOLINESTERASE"/>
    <property type="match status" value="1"/>
</dbReference>
<evidence type="ECO:0000256" key="1">
    <source>
        <dbReference type="ARBA" id="ARBA00005964"/>
    </source>
</evidence>
<reference evidence="6" key="1">
    <citation type="journal article" date="2023" name="Mol. Phylogenet. Evol.">
        <title>Genome-scale phylogeny and comparative genomics of the fungal order Sordariales.</title>
        <authorList>
            <person name="Hensen N."/>
            <person name="Bonometti L."/>
            <person name="Westerberg I."/>
            <person name="Brannstrom I.O."/>
            <person name="Guillou S."/>
            <person name="Cros-Aarteil S."/>
            <person name="Calhoun S."/>
            <person name="Haridas S."/>
            <person name="Kuo A."/>
            <person name="Mondo S."/>
            <person name="Pangilinan J."/>
            <person name="Riley R."/>
            <person name="LaButti K."/>
            <person name="Andreopoulos B."/>
            <person name="Lipzen A."/>
            <person name="Chen C."/>
            <person name="Yan M."/>
            <person name="Daum C."/>
            <person name="Ng V."/>
            <person name="Clum A."/>
            <person name="Steindorff A."/>
            <person name="Ohm R.A."/>
            <person name="Martin F."/>
            <person name="Silar P."/>
            <person name="Natvig D.O."/>
            <person name="Lalanne C."/>
            <person name="Gautier V."/>
            <person name="Ament-Velasquez S.L."/>
            <person name="Kruys A."/>
            <person name="Hutchinson M.I."/>
            <person name="Powell A.J."/>
            <person name="Barry K."/>
            <person name="Miller A.N."/>
            <person name="Grigoriev I.V."/>
            <person name="Debuchy R."/>
            <person name="Gladieux P."/>
            <person name="Hiltunen Thoren M."/>
            <person name="Johannesson H."/>
        </authorList>
    </citation>
    <scope>NUCLEOTIDE SEQUENCE [LARGE SCALE GENOMIC DNA]</scope>
    <source>
        <strain evidence="6">CBS 284.82</strain>
    </source>
</reference>
<dbReference type="GO" id="GO:0016779">
    <property type="term" value="F:nucleotidyltransferase activity"/>
    <property type="evidence" value="ECO:0007669"/>
    <property type="project" value="UniProtKB-KW"/>
</dbReference>
<evidence type="ECO:0000259" key="4">
    <source>
        <dbReference type="Pfam" id="PF00135"/>
    </source>
</evidence>
<protein>
    <recommendedName>
        <fullName evidence="3">Carboxylic ester hydrolase</fullName>
        <ecNumber evidence="3">3.1.1.-</ecNumber>
    </recommendedName>
</protein>
<evidence type="ECO:0000256" key="3">
    <source>
        <dbReference type="RuleBase" id="RU361235"/>
    </source>
</evidence>
<proteinExistence type="inferred from homology"/>
<gene>
    <name evidence="5" type="ORF">C8A01DRAFT_49126</name>
</gene>
<sequence>MLIRASEESAFDRPSFRPSPEKISFMATKRCFVLGTVAFTKEPPLVQTKNGTFIGLRLASLDQELFLGIPYGSPPVGPLRFKHPQPYTESWAGARNAIAHGPHCPGYGTGFTHSEDCLTINVVRPGRRQNHGPLPVAVYIYGGGSHGGGSSDGRYNLSFLIASATQAGLPFIGVTFNYRSSIWGFIASRQIRGRGDTNIGLHDQRLALHWVQENIVAFGGDPRKVTLWGGSSGADNVGRHLLAYGGRDEGLFRAAILQSGGPVSKTSLASYPVQDIYDRLLRDTGCQDAEDALACLRHLPYANLNGAFQDSPDASSPSMVAFSLPVIDGDFIPTYGSLSLKGSHFVRVPIITGVVSNEGSTWIPKEYPPPVIDRLMDLYPPIARQEGGELDPPIESITNMAEFTRIEQLFGDLVINAANRLLCESYAVSTTCYTFRFNALVSHREDRRLGAIHGTEIGPLFQNTDGLGFYDNPFSGKGEGFHHMSHLMGMMWAGFITRLDPNAGFRNEKALWPRFTLQTRYVVVFNESGSLVEQDTARFEAMRYLNEIQHSVFER</sequence>
<dbReference type="InterPro" id="IPR002018">
    <property type="entry name" value="CarbesteraseB"/>
</dbReference>
<evidence type="ECO:0000256" key="2">
    <source>
        <dbReference type="ARBA" id="ARBA00022801"/>
    </source>
</evidence>